<dbReference type="InterPro" id="IPR039424">
    <property type="entry name" value="SBP_5"/>
</dbReference>
<proteinExistence type="inferred from homology"/>
<evidence type="ECO:0000256" key="2">
    <source>
        <dbReference type="ARBA" id="ARBA00022448"/>
    </source>
</evidence>
<dbReference type="PANTHER" id="PTHR30290">
    <property type="entry name" value="PERIPLASMIC BINDING COMPONENT OF ABC TRANSPORTER"/>
    <property type="match status" value="1"/>
</dbReference>
<dbReference type="GO" id="GO:0015833">
    <property type="term" value="P:peptide transport"/>
    <property type="evidence" value="ECO:0007669"/>
    <property type="project" value="TreeGrafter"/>
</dbReference>
<comment type="similarity">
    <text evidence="1">Belongs to the bacterial solute-binding protein 5 family.</text>
</comment>
<evidence type="ECO:0000313" key="5">
    <source>
        <dbReference type="Proteomes" id="UP000293846"/>
    </source>
</evidence>
<protein>
    <recommendedName>
        <fullName evidence="6">Solute-binding protein family 5 domain-containing protein</fullName>
    </recommendedName>
</protein>
<name>A0A4R1AVM0_9BACI</name>
<evidence type="ECO:0008006" key="6">
    <source>
        <dbReference type="Google" id="ProtNLM"/>
    </source>
</evidence>
<dbReference type="EMBL" id="SJTH01000032">
    <property type="protein sequence ID" value="TCJ02467.1"/>
    <property type="molecule type" value="Genomic_DNA"/>
</dbReference>
<gene>
    <name evidence="4" type="ORF">E0Y62_19215</name>
</gene>
<evidence type="ECO:0000313" key="4">
    <source>
        <dbReference type="EMBL" id="TCJ02467.1"/>
    </source>
</evidence>
<evidence type="ECO:0000256" key="1">
    <source>
        <dbReference type="ARBA" id="ARBA00005695"/>
    </source>
</evidence>
<dbReference type="Proteomes" id="UP000293846">
    <property type="component" value="Unassembled WGS sequence"/>
</dbReference>
<keyword evidence="2" id="KW-0813">Transport</keyword>
<reference evidence="4 5" key="1">
    <citation type="submission" date="2019-03" db="EMBL/GenBank/DDBJ databases">
        <authorList>
            <person name="Jensen L."/>
            <person name="Storgaard J."/>
            <person name="Sulaj E."/>
            <person name="Schramm A."/>
            <person name="Marshall I.P.G."/>
        </authorList>
    </citation>
    <scope>NUCLEOTIDE SEQUENCE [LARGE SCALE GENOMIC DNA]</scope>
    <source>
        <strain evidence="4 5">2017H2G3</strain>
    </source>
</reference>
<dbReference type="PANTHER" id="PTHR30290:SF9">
    <property type="entry name" value="OLIGOPEPTIDE-BINDING PROTEIN APPA"/>
    <property type="match status" value="1"/>
</dbReference>
<evidence type="ECO:0000256" key="3">
    <source>
        <dbReference type="ARBA" id="ARBA00022729"/>
    </source>
</evidence>
<dbReference type="SUPFAM" id="SSF53850">
    <property type="entry name" value="Periplasmic binding protein-like II"/>
    <property type="match status" value="1"/>
</dbReference>
<dbReference type="RefSeq" id="WP_131237850.1">
    <property type="nucleotide sequence ID" value="NZ_SJTH01000032.1"/>
</dbReference>
<keyword evidence="3" id="KW-0732">Signal</keyword>
<organism evidence="4 5">
    <name type="scientific">Cytobacillus praedii</name>
    <dbReference type="NCBI Taxonomy" id="1742358"/>
    <lineage>
        <taxon>Bacteria</taxon>
        <taxon>Bacillati</taxon>
        <taxon>Bacillota</taxon>
        <taxon>Bacilli</taxon>
        <taxon>Bacillales</taxon>
        <taxon>Bacillaceae</taxon>
        <taxon>Cytobacillus</taxon>
    </lineage>
</organism>
<comment type="caution">
    <text evidence="4">The sequence shown here is derived from an EMBL/GenBank/DDBJ whole genome shotgun (WGS) entry which is preliminary data.</text>
</comment>
<keyword evidence="5" id="KW-1185">Reference proteome</keyword>
<sequence length="149" mass="17270">MWEELGVKMEIRSLDFPTLVTKLLPTTDDGKQREVTKEDYDAYILGFGIEADPDEYRSYFGSAYMPPNGYNFVGYSNPKVDELLEAQTKEIDLEKRQQLIWQVGEKLAEDEIWIPLYEQVSPFVVNNRVVGFEPDFRGATFNAKDWSVK</sequence>
<dbReference type="Gene3D" id="3.40.190.10">
    <property type="entry name" value="Periplasmic binding protein-like II"/>
    <property type="match status" value="1"/>
</dbReference>
<dbReference type="AlphaFoldDB" id="A0A4R1AVM0"/>
<accession>A0A4R1AVM0</accession>
<dbReference type="Gene3D" id="3.10.105.10">
    <property type="entry name" value="Dipeptide-binding Protein, Domain 3"/>
    <property type="match status" value="1"/>
</dbReference>
<dbReference type="GO" id="GO:1904680">
    <property type="term" value="F:peptide transmembrane transporter activity"/>
    <property type="evidence" value="ECO:0007669"/>
    <property type="project" value="TreeGrafter"/>
</dbReference>
<dbReference type="OrthoDB" id="9801912at2"/>